<dbReference type="PANTHER" id="PTHR14269:SF60">
    <property type="entry name" value="CARDIOLIPIN SYNTHASE (CMP-FORMING)"/>
    <property type="match status" value="1"/>
</dbReference>
<evidence type="ECO:0000256" key="4">
    <source>
        <dbReference type="ARBA" id="ARBA00022692"/>
    </source>
</evidence>
<evidence type="ECO:0000313" key="13">
    <source>
        <dbReference type="Proteomes" id="UP001652625"/>
    </source>
</evidence>
<evidence type="ECO:0000256" key="10">
    <source>
        <dbReference type="ARBA" id="ARBA00039001"/>
    </source>
</evidence>
<protein>
    <recommendedName>
        <fullName evidence="10">cardiolipin synthase (CMP-forming)</fullName>
        <ecNumber evidence="10">2.7.8.41</ecNumber>
    </recommendedName>
</protein>
<evidence type="ECO:0000256" key="3">
    <source>
        <dbReference type="ARBA" id="ARBA00022679"/>
    </source>
</evidence>
<evidence type="ECO:0000256" key="7">
    <source>
        <dbReference type="ARBA" id="ARBA00023136"/>
    </source>
</evidence>
<comment type="subcellular location">
    <subcellularLocation>
        <location evidence="1">Membrane</location>
        <topology evidence="1">Multi-pass membrane protein</topology>
    </subcellularLocation>
</comment>
<evidence type="ECO:0000256" key="1">
    <source>
        <dbReference type="ARBA" id="ARBA00004141"/>
    </source>
</evidence>
<evidence type="ECO:0000256" key="6">
    <source>
        <dbReference type="ARBA" id="ARBA00023098"/>
    </source>
</evidence>
<evidence type="ECO:0000256" key="5">
    <source>
        <dbReference type="ARBA" id="ARBA00022989"/>
    </source>
</evidence>
<keyword evidence="4 12" id="KW-0812">Transmembrane</keyword>
<gene>
    <name evidence="14" type="primary">LOC100208535</name>
</gene>
<evidence type="ECO:0000256" key="12">
    <source>
        <dbReference type="SAM" id="Phobius"/>
    </source>
</evidence>
<dbReference type="Pfam" id="PF01066">
    <property type="entry name" value="CDP-OH_P_transf"/>
    <property type="match status" value="1"/>
</dbReference>
<accession>A0ABM4CIY2</accession>
<keyword evidence="5 12" id="KW-1133">Transmembrane helix</keyword>
<dbReference type="RefSeq" id="XP_065661703.1">
    <property type="nucleotide sequence ID" value="XM_065805631.1"/>
</dbReference>
<dbReference type="GeneID" id="100208535"/>
<feature type="transmembrane region" description="Helical" evidence="12">
    <location>
        <begin position="112"/>
        <end position="134"/>
    </location>
</feature>
<evidence type="ECO:0000256" key="11">
    <source>
        <dbReference type="ARBA" id="ARBA00047433"/>
    </source>
</evidence>
<dbReference type="Gene3D" id="1.20.120.1760">
    <property type="match status" value="1"/>
</dbReference>
<keyword evidence="13" id="KW-1185">Reference proteome</keyword>
<reference evidence="14" key="1">
    <citation type="submission" date="2025-08" db="UniProtKB">
        <authorList>
            <consortium name="RefSeq"/>
        </authorList>
    </citation>
    <scope>IDENTIFICATION</scope>
</reference>
<keyword evidence="9" id="KW-1208">Phospholipid metabolism</keyword>
<keyword evidence="3" id="KW-0808">Transferase</keyword>
<dbReference type="Proteomes" id="UP001652625">
    <property type="component" value="Chromosome 09"/>
</dbReference>
<evidence type="ECO:0000256" key="2">
    <source>
        <dbReference type="ARBA" id="ARBA00022516"/>
    </source>
</evidence>
<dbReference type="EC" id="2.7.8.41" evidence="10"/>
<evidence type="ECO:0000256" key="9">
    <source>
        <dbReference type="ARBA" id="ARBA00023264"/>
    </source>
</evidence>
<dbReference type="InterPro" id="IPR000462">
    <property type="entry name" value="CDP-OH_P_trans"/>
</dbReference>
<dbReference type="InterPro" id="IPR043130">
    <property type="entry name" value="CDP-OH_PTrfase_TM_dom"/>
</dbReference>
<feature type="transmembrane region" description="Helical" evidence="12">
    <location>
        <begin position="235"/>
        <end position="255"/>
    </location>
</feature>
<name>A0ABM4CIY2_HYDVU</name>
<comment type="catalytic activity">
    <reaction evidence="11">
        <text>a CDP-1,2-diacyl-sn-glycerol + a 1,2-diacyl-sn-glycero-3-phospho-(1'-sn-glycerol) = a cardiolipin + CMP + H(+)</text>
        <dbReference type="Rhea" id="RHEA:32931"/>
        <dbReference type="ChEBI" id="CHEBI:15378"/>
        <dbReference type="ChEBI" id="CHEBI:58332"/>
        <dbReference type="ChEBI" id="CHEBI:60377"/>
        <dbReference type="ChEBI" id="CHEBI:62237"/>
        <dbReference type="ChEBI" id="CHEBI:64716"/>
        <dbReference type="EC" id="2.7.8.41"/>
    </reaction>
</comment>
<keyword evidence="2" id="KW-0444">Lipid biosynthesis</keyword>
<evidence type="ECO:0000313" key="14">
    <source>
        <dbReference type="RefSeq" id="XP_065661703.1"/>
    </source>
</evidence>
<proteinExistence type="predicted"/>
<dbReference type="PANTHER" id="PTHR14269">
    <property type="entry name" value="CDP-DIACYLGLYCEROL--GLYCEROL-3-PHOSPHATE 3-PHOSPHATIDYLTRANSFERASE-RELATED"/>
    <property type="match status" value="1"/>
</dbReference>
<evidence type="ECO:0000256" key="8">
    <source>
        <dbReference type="ARBA" id="ARBA00023209"/>
    </source>
</evidence>
<keyword evidence="7 12" id="KW-0472">Membrane</keyword>
<dbReference type="InterPro" id="IPR050324">
    <property type="entry name" value="CDP-alcohol_PTase-I"/>
</dbReference>
<sequence>MLSSLSRFPINSEYLCCKYSKSIQCMIFVKSLHNIKYCSYQFNKNQNYLTPKSYQVIHSKQLVSTSQLLKNESKLSEANQVNGIESCNKKVNSKWLTIPNILTSMRLIVSPYIGYLILNEQFMLAFVLVFIAGLTDSADGWIARNFSSQKSVVGSYIDPLADKVMISCLTLSLTAVNIIPAPLCGLIVSRDLLIASAAAHFHYKHLTPPKTLKKFFDFENSRVKMDPTQISKYNTFLQLGLVSVSVSAPLFNFVGHPLLQVYWYLVAISTLTSGLSYIFKDKSHYTVK</sequence>
<organism evidence="13 14">
    <name type="scientific">Hydra vulgaris</name>
    <name type="common">Hydra</name>
    <name type="synonym">Hydra attenuata</name>
    <dbReference type="NCBI Taxonomy" id="6087"/>
    <lineage>
        <taxon>Eukaryota</taxon>
        <taxon>Metazoa</taxon>
        <taxon>Cnidaria</taxon>
        <taxon>Hydrozoa</taxon>
        <taxon>Hydroidolina</taxon>
        <taxon>Anthoathecata</taxon>
        <taxon>Aplanulata</taxon>
        <taxon>Hydridae</taxon>
        <taxon>Hydra</taxon>
    </lineage>
</organism>
<feature type="transmembrane region" description="Helical" evidence="12">
    <location>
        <begin position="261"/>
        <end position="279"/>
    </location>
</feature>
<keyword evidence="6" id="KW-0443">Lipid metabolism</keyword>
<keyword evidence="8" id="KW-0594">Phospholipid biosynthesis</keyword>